<sequence>MLQRQLSQIKARLSLRTPQAEALDILADVLDTIEFSKGSDLVAALSAIEATYPSVTDFEREFPSLCFALATGVGKTRLMGAFIAYLYLTGRSKHFFILAPNTTIYEKLVADFSQQGSPKYVFRGIAEFAQFPPLVETGDNWERGYAVRGDLYGNTAIVFIFNVDKINKEAGRIRKLHEYIGESYFDYLSGLPDLVLLMDEAHRYRAKAGMTAIAELKPVLGLELTATPRSVGVRSVPFKNVVYDYPLGQAMEDGYVKDPAVATREGFRANSVTPEQLERMKLEDGIHCHEFTKAELAIYAQQTGRKLVHPFMLVVAQDTKHASEIRSFVESDEFFQGRYRGRVIEVHSGTRGEETEEATAKLVALEHDAKTDIVIHVNKLKEGWDVTNLYTIVPLRASASDILTEQTLGRGLRLPYGQRTGVEAVDRLTVIAHDRFDDVIKAARDPNSLISIRKTIIIGGGGDVSDVGAHVVSAPSNVETMLTGGSAGSFGESEQKPYVFETKEEREVARVAWDVIEREFERKIKTGIDKLDTPEIQAEITRIVKQVMAPEQGTFEAFEQNTDVAATVAKVTKQLVTYTISIPEIVVLPTSEVNFGFNDFDLSNLETIAKQPIVDQIMVQKLRDESRAFLARTVDSAKEERPENYIVRHLMDLPQVDYDTQSELLFKLAGQMVKRLQSYLSSPEDVENVLIVHGKDLARFIFGQMQDHYWESPTDYRASVSRGFVMLKPQAYNIPSEAFVRNFRTSVSPLKDLPKYVFEGFAKCCYPYQKFHSDQEREFAVIIEAASETGVQRWMKPGVGQFRIEYAAGQSYEPDFVVETDKEKFIVEIKAKNEMSDPVVTTKATAARKWVHHANNHAKETGGKRWTYVLVPHDAVTPSATLASLAATYAQAEELIS</sequence>
<organism evidence="2 3">
    <name type="scientific">Rhizobium aquaticum</name>
    <dbReference type="NCBI Taxonomy" id="1549636"/>
    <lineage>
        <taxon>Bacteria</taxon>
        <taxon>Pseudomonadati</taxon>
        <taxon>Pseudomonadota</taxon>
        <taxon>Alphaproteobacteria</taxon>
        <taxon>Hyphomicrobiales</taxon>
        <taxon>Rhizobiaceae</taxon>
        <taxon>Rhizobium/Agrobacterium group</taxon>
        <taxon>Rhizobium</taxon>
    </lineage>
</organism>
<keyword evidence="2" id="KW-0378">Hydrolase</keyword>
<dbReference type="RefSeq" id="WP_354557234.1">
    <property type="nucleotide sequence ID" value="NZ_JBEPMB010000004.1"/>
</dbReference>
<keyword evidence="3" id="KW-1185">Reference proteome</keyword>
<proteinExistence type="predicted"/>
<evidence type="ECO:0000313" key="2">
    <source>
        <dbReference type="EMBL" id="MET3614760.1"/>
    </source>
</evidence>
<evidence type="ECO:0000313" key="3">
    <source>
        <dbReference type="Proteomes" id="UP001549047"/>
    </source>
</evidence>
<feature type="domain" description="Helicase/UvrB N-terminal" evidence="1">
    <location>
        <begin position="13"/>
        <end position="229"/>
    </location>
</feature>
<protein>
    <submittedName>
        <fullName evidence="2">Type III restriction enzyme</fullName>
        <ecNumber evidence="2">3.1.21.5</ecNumber>
    </submittedName>
</protein>
<dbReference type="GO" id="GO:0015668">
    <property type="term" value="F:type III site-specific deoxyribonuclease activity"/>
    <property type="evidence" value="ECO:0007669"/>
    <property type="project" value="UniProtKB-EC"/>
</dbReference>
<reference evidence="2 3" key="1">
    <citation type="submission" date="2024-06" db="EMBL/GenBank/DDBJ databases">
        <title>Genomic Encyclopedia of Type Strains, Phase IV (KMG-IV): sequencing the most valuable type-strain genomes for metagenomic binning, comparative biology and taxonomic classification.</title>
        <authorList>
            <person name="Goeker M."/>
        </authorList>
    </citation>
    <scope>NUCLEOTIDE SEQUENCE [LARGE SCALE GENOMIC DNA]</scope>
    <source>
        <strain evidence="2 3">DSM 29780</strain>
    </source>
</reference>
<dbReference type="SUPFAM" id="SSF52540">
    <property type="entry name" value="P-loop containing nucleoside triphosphate hydrolases"/>
    <property type="match status" value="2"/>
</dbReference>
<evidence type="ECO:0000259" key="1">
    <source>
        <dbReference type="Pfam" id="PF04851"/>
    </source>
</evidence>
<dbReference type="InterPro" id="IPR006935">
    <property type="entry name" value="Helicase/UvrB_N"/>
</dbReference>
<dbReference type="PANTHER" id="PTHR47396">
    <property type="entry name" value="TYPE I RESTRICTION ENZYME ECOKI R PROTEIN"/>
    <property type="match status" value="1"/>
</dbReference>
<comment type="caution">
    <text evidence="2">The sequence shown here is derived from an EMBL/GenBank/DDBJ whole genome shotgun (WGS) entry which is preliminary data.</text>
</comment>
<dbReference type="EMBL" id="JBEPMB010000004">
    <property type="protein sequence ID" value="MET3614760.1"/>
    <property type="molecule type" value="Genomic_DNA"/>
</dbReference>
<dbReference type="EC" id="3.1.21.5" evidence="2"/>
<dbReference type="Pfam" id="PF04851">
    <property type="entry name" value="ResIII"/>
    <property type="match status" value="1"/>
</dbReference>
<dbReference type="Proteomes" id="UP001549047">
    <property type="component" value="Unassembled WGS sequence"/>
</dbReference>
<dbReference type="Gene3D" id="3.40.50.300">
    <property type="entry name" value="P-loop containing nucleotide triphosphate hydrolases"/>
    <property type="match status" value="2"/>
</dbReference>
<accession>A0ABV2J1X3</accession>
<gene>
    <name evidence="2" type="ORF">ABID16_003097</name>
</gene>
<name>A0ABV2J1X3_9HYPH</name>
<dbReference type="InterPro" id="IPR050742">
    <property type="entry name" value="Helicase_Restrict-Modif_Enz"/>
</dbReference>
<dbReference type="PANTHER" id="PTHR47396:SF1">
    <property type="entry name" value="ATP-DEPENDENT HELICASE IRC3-RELATED"/>
    <property type="match status" value="1"/>
</dbReference>
<dbReference type="InterPro" id="IPR027417">
    <property type="entry name" value="P-loop_NTPase"/>
</dbReference>